<accession>A0A8X6XX13</accession>
<protein>
    <submittedName>
        <fullName evidence="1">Uncharacterized protein</fullName>
    </submittedName>
</protein>
<organism evidence="1 2">
    <name type="scientific">Trichonephila inaurata madagascariensis</name>
    <dbReference type="NCBI Taxonomy" id="2747483"/>
    <lineage>
        <taxon>Eukaryota</taxon>
        <taxon>Metazoa</taxon>
        <taxon>Ecdysozoa</taxon>
        <taxon>Arthropoda</taxon>
        <taxon>Chelicerata</taxon>
        <taxon>Arachnida</taxon>
        <taxon>Araneae</taxon>
        <taxon>Araneomorphae</taxon>
        <taxon>Entelegynae</taxon>
        <taxon>Araneoidea</taxon>
        <taxon>Nephilidae</taxon>
        <taxon>Trichonephila</taxon>
        <taxon>Trichonephila inaurata</taxon>
    </lineage>
</organism>
<dbReference type="Proteomes" id="UP000886998">
    <property type="component" value="Unassembled WGS sequence"/>
</dbReference>
<dbReference type="EMBL" id="BMAV01013066">
    <property type="protein sequence ID" value="GFY60254.1"/>
    <property type="molecule type" value="Genomic_DNA"/>
</dbReference>
<keyword evidence="2" id="KW-1185">Reference proteome</keyword>
<name>A0A8X6XX13_9ARAC</name>
<dbReference type="AlphaFoldDB" id="A0A8X6XX13"/>
<dbReference type="OrthoDB" id="6423779at2759"/>
<evidence type="ECO:0000313" key="1">
    <source>
        <dbReference type="EMBL" id="GFY60254.1"/>
    </source>
</evidence>
<comment type="caution">
    <text evidence="1">The sequence shown here is derived from an EMBL/GenBank/DDBJ whole genome shotgun (WGS) entry which is preliminary data.</text>
</comment>
<proteinExistence type="predicted"/>
<gene>
    <name evidence="1" type="primary">AVEN_215165_1</name>
    <name evidence="1" type="ORF">TNIN_500121</name>
</gene>
<sequence>MPLKPPVFQDLFPWRTREPPNDPAFSNSIWEIYTPEKNSLYWSIVLSYLIPVVHARNFEEFERRLRNLIGDKKESGKIMQSASLRLDKNLVKERLLRLNPFKKIHTFTDDNLVNLFRIFKKRLNRNTKDRSSGSVENLKLEATSKMLNCFIRVYKIDPSGNKEFNLYPRGSTTSSGNDSNTITIFYHTDSKLKNREKDTFGFGISVEIANILREKALTFILKKDKFLKLDSHSIKQVVGSDRNLPISLLSSDIKHVIPRIYKSPYILGKLINAGYIMNPVALGRDGFSAFYYCIGLSDSQFFNVLYSYAANNFQRSEESCRKPSEEILQSLKHLMNTIGDDYRKSQEFVSLGNIALRRYSEMLRFNKYQVNVVKILKESQQSGTNDVALAIFKEYSAFYFWNNLPNDESIQFNDYLDFSDYYENLDSFTCIVFFDNPSIEFKTLVEPFLLTLLSNKYFPKKDHIHISNSSSPCKPCSSRIIPFKHRMNLHQVLQNLLNNVRNVSATNIGTSADIIRNSIQELPKDEFLIEKLKIYLEHAVNAQLEHFDEDGRPLKKENKKEVLTIFRTLQVFGEVLQTSLLNFNSGFLLKAHLPSDLKKTFTEIRNRLSHYFAKCTQGRLNLENKVDELKGIQEELKSIYEFLEPVFVSQQFRMKEFLIRSQMERFPNLIEELKRITIERRNWYESHLHGYKLFANNVTSFFKKEWQLPIPDKNDNAKFKDKMNLFKAGIQSINSVFSFNNISLPQHLIATSQKLIDCITILESTGQSIVDMNNIFLEYEEVLKQICNYEDIVSSQPELKFPNLKHFEIAMREHNIFSNSENLKIRNNISQLLIPSFEATKKIEEAVTNKQSLPDLDQILNQTLLSAAKRKQIKKEFSSNPPNCLNLLKKFSYSTIEQALGLENATTVSLLDMFTRDGYKMFLLNTSFQEKPIQTKMLKLMNQKVEFLIDRIKQIKNILIDEDEETRGLTEYGRSEEVKKHIKFLMCQRYVMEMDVRISLDQLLFDCLNILNRKDLDDVYRKTSNMFAGVNLRDILSHGNIVIETIGSLLDPDDLPSELIFKMLELIKDENTIKRLAELWMKKKPQTKKDLYDIIDQDSNLSFIKGCSRWESYAIILPIIDRNI</sequence>
<evidence type="ECO:0000313" key="2">
    <source>
        <dbReference type="Proteomes" id="UP000886998"/>
    </source>
</evidence>
<reference evidence="1" key="1">
    <citation type="submission" date="2020-08" db="EMBL/GenBank/DDBJ databases">
        <title>Multicomponent nature underlies the extraordinary mechanical properties of spider dragline silk.</title>
        <authorList>
            <person name="Kono N."/>
            <person name="Nakamura H."/>
            <person name="Mori M."/>
            <person name="Yoshida Y."/>
            <person name="Ohtoshi R."/>
            <person name="Malay A.D."/>
            <person name="Moran D.A.P."/>
            <person name="Tomita M."/>
            <person name="Numata K."/>
            <person name="Arakawa K."/>
        </authorList>
    </citation>
    <scope>NUCLEOTIDE SEQUENCE</scope>
</reference>